<dbReference type="Proteomes" id="UP001596066">
    <property type="component" value="Unassembled WGS sequence"/>
</dbReference>
<evidence type="ECO:0000313" key="3">
    <source>
        <dbReference type="EMBL" id="MFC5641506.1"/>
    </source>
</evidence>
<sequence length="276" mass="28972">MDDVRNRLREAADAHEPDRARMLARVERGLAGHPADQSARRRPRRTGPLPWPRVVLATLATAGVMALGGLAAASLVRTPSPAPAAPASSTTPTPVQTDSPAPASPSPSHTPERTGTAATATSPTTGTTPSGGATTTSRPSAPPPAGRHPEDGPLWSDGSVDPHSTSYWAQSNVTLKTTQPLTALTVELRIALTAGVQDTGHWQTQPADAFDVTVRQEGGFLVYRWTLKPGGTVPVGQHVFAGQYNHAAGGRDAKDDTYRADTDTTSVWGDFARTTR</sequence>
<name>A0ABW0VBR2_9ACTN</name>
<feature type="region of interest" description="Disordered" evidence="1">
    <location>
        <begin position="25"/>
        <end position="49"/>
    </location>
</feature>
<dbReference type="EMBL" id="JBHSOC010000012">
    <property type="protein sequence ID" value="MFC5641506.1"/>
    <property type="molecule type" value="Genomic_DNA"/>
</dbReference>
<evidence type="ECO:0000313" key="4">
    <source>
        <dbReference type="Proteomes" id="UP001596066"/>
    </source>
</evidence>
<feature type="compositionally biased region" description="Low complexity" evidence="1">
    <location>
        <begin position="113"/>
        <end position="139"/>
    </location>
</feature>
<feature type="compositionally biased region" description="Low complexity" evidence="1">
    <location>
        <begin position="79"/>
        <end position="94"/>
    </location>
</feature>
<keyword evidence="4" id="KW-1185">Reference proteome</keyword>
<feature type="region of interest" description="Disordered" evidence="1">
    <location>
        <begin position="1"/>
        <end position="20"/>
    </location>
</feature>
<keyword evidence="2" id="KW-1133">Transmembrane helix</keyword>
<proteinExistence type="predicted"/>
<keyword evidence="2" id="KW-0812">Transmembrane</keyword>
<dbReference type="RefSeq" id="WP_346146122.1">
    <property type="nucleotide sequence ID" value="NZ_BAAAUA010000026.1"/>
</dbReference>
<organism evidence="3 4">
    <name type="scientific">Kitasatospora cinereorecta</name>
    <dbReference type="NCBI Taxonomy" id="285560"/>
    <lineage>
        <taxon>Bacteria</taxon>
        <taxon>Bacillati</taxon>
        <taxon>Actinomycetota</taxon>
        <taxon>Actinomycetes</taxon>
        <taxon>Kitasatosporales</taxon>
        <taxon>Streptomycetaceae</taxon>
        <taxon>Kitasatospora</taxon>
    </lineage>
</organism>
<evidence type="ECO:0000256" key="1">
    <source>
        <dbReference type="SAM" id="MobiDB-lite"/>
    </source>
</evidence>
<evidence type="ECO:0000256" key="2">
    <source>
        <dbReference type="SAM" id="Phobius"/>
    </source>
</evidence>
<accession>A0ABW0VBR2</accession>
<reference evidence="4" key="1">
    <citation type="journal article" date="2019" name="Int. J. Syst. Evol. Microbiol.">
        <title>The Global Catalogue of Microorganisms (GCM) 10K type strain sequencing project: providing services to taxonomists for standard genome sequencing and annotation.</title>
        <authorList>
            <consortium name="The Broad Institute Genomics Platform"/>
            <consortium name="The Broad Institute Genome Sequencing Center for Infectious Disease"/>
            <person name="Wu L."/>
            <person name="Ma J."/>
        </authorList>
    </citation>
    <scope>NUCLEOTIDE SEQUENCE [LARGE SCALE GENOMIC DNA]</scope>
    <source>
        <strain evidence="4">CGMCC 4.1622</strain>
    </source>
</reference>
<comment type="caution">
    <text evidence="3">The sequence shown here is derived from an EMBL/GenBank/DDBJ whole genome shotgun (WGS) entry which is preliminary data.</text>
</comment>
<protein>
    <submittedName>
        <fullName evidence="3">Uncharacterized protein</fullName>
    </submittedName>
</protein>
<feature type="region of interest" description="Disordered" evidence="1">
    <location>
        <begin position="79"/>
        <end position="162"/>
    </location>
</feature>
<keyword evidence="2" id="KW-0472">Membrane</keyword>
<gene>
    <name evidence="3" type="ORF">ACFPZF_09040</name>
</gene>
<feature type="transmembrane region" description="Helical" evidence="2">
    <location>
        <begin position="54"/>
        <end position="76"/>
    </location>
</feature>